<protein>
    <recommendedName>
        <fullName evidence="13">alpha-1,2-Mannosidase</fullName>
        <ecNumber evidence="13">3.2.1.-</ecNumber>
    </recommendedName>
</protein>
<keyword evidence="15" id="KW-1185">Reference proteome</keyword>
<dbReference type="GO" id="GO:0005509">
    <property type="term" value="F:calcium ion binding"/>
    <property type="evidence" value="ECO:0007669"/>
    <property type="project" value="InterPro"/>
</dbReference>
<accession>A0AA35T0P3</accession>
<proteinExistence type="inferred from homology"/>
<dbReference type="InterPro" id="IPR050749">
    <property type="entry name" value="Glycosyl_Hydrolase_47"/>
</dbReference>
<dbReference type="Gene3D" id="1.50.10.10">
    <property type="match status" value="1"/>
</dbReference>
<name>A0AA35T0P3_GEOBA</name>
<evidence type="ECO:0000256" key="8">
    <source>
        <dbReference type="ARBA" id="ARBA00047669"/>
    </source>
</evidence>
<evidence type="ECO:0000256" key="6">
    <source>
        <dbReference type="ARBA" id="ARBA00022837"/>
    </source>
</evidence>
<dbReference type="InterPro" id="IPR012341">
    <property type="entry name" value="6hp_glycosidase-like_sf"/>
</dbReference>
<keyword evidence="13" id="KW-0326">Glycosidase</keyword>
<evidence type="ECO:0000256" key="12">
    <source>
        <dbReference type="PIRSR" id="PIRSR601382-3"/>
    </source>
</evidence>
<reference evidence="14" key="1">
    <citation type="submission" date="2023-03" db="EMBL/GenBank/DDBJ databases">
        <authorList>
            <person name="Steffen K."/>
            <person name="Cardenas P."/>
        </authorList>
    </citation>
    <scope>NUCLEOTIDE SEQUENCE</scope>
</reference>
<comment type="cofactor">
    <cofactor evidence="1 11">
        <name>Ca(2+)</name>
        <dbReference type="ChEBI" id="CHEBI:29108"/>
    </cofactor>
</comment>
<dbReference type="EC" id="3.2.1.-" evidence="13"/>
<keyword evidence="7 12" id="KW-1015">Disulfide bond</keyword>
<evidence type="ECO:0000256" key="11">
    <source>
        <dbReference type="PIRSR" id="PIRSR601382-2"/>
    </source>
</evidence>
<dbReference type="EMBL" id="CASHTH010003024">
    <property type="protein sequence ID" value="CAI8039134.1"/>
    <property type="molecule type" value="Genomic_DNA"/>
</dbReference>
<feature type="disulfide bond" evidence="12">
    <location>
        <begin position="377"/>
        <end position="406"/>
    </location>
</feature>
<organism evidence="14 15">
    <name type="scientific">Geodia barretti</name>
    <name type="common">Barrett's horny sponge</name>
    <dbReference type="NCBI Taxonomy" id="519541"/>
    <lineage>
        <taxon>Eukaryota</taxon>
        <taxon>Metazoa</taxon>
        <taxon>Porifera</taxon>
        <taxon>Demospongiae</taxon>
        <taxon>Heteroscleromorpha</taxon>
        <taxon>Tetractinellida</taxon>
        <taxon>Astrophorina</taxon>
        <taxon>Geodiidae</taxon>
        <taxon>Geodia</taxon>
    </lineage>
</organism>
<evidence type="ECO:0000256" key="7">
    <source>
        <dbReference type="ARBA" id="ARBA00023157"/>
    </source>
</evidence>
<dbReference type="SUPFAM" id="SSF48225">
    <property type="entry name" value="Seven-hairpin glycosidases"/>
    <property type="match status" value="1"/>
</dbReference>
<dbReference type="AlphaFoldDB" id="A0AA35T0P3"/>
<comment type="catalytic activity">
    <reaction evidence="9">
        <text>N(4)-(alpha-D-Man-(1-&gt;2)-alpha-D-Man-(1-&gt;2)-alpha-D-Man-(1-&gt;3)-[alpha-D-Man-(1-&gt;2)-alpha-D-Man-(1-&gt;3)-[alpha-D-Man-(1-&gt;2)-alpha-D-Man-(1-&gt;6)]-alpha-D-Man-(1-&gt;6)]-beta-D-Man-(1-&gt;4)-beta-D-GlcNAc-(1-&gt;4)-beta-D-GlcNAc)-L-asparaginyl-[protein] (N-glucan mannose isomer 9A1,2,3B1,2,3) + 4 H2O = N(4)-(alpha-D-Man-(1-&gt;3)-[alpha-D-Man-(1-&gt;3)-[alpha-D-Man-(1-&gt;6)]-alpha-D-Man-(1-&gt;6)]-beta-D-Man-(1-&gt;4)-beta-D-GlcNAc-(1-&gt;4)-beta-D-GlcNAc)-L-asparaginyl-[protein] (N-glucan mannose isomer 5A1,2) + 4 beta-D-mannose</text>
        <dbReference type="Rhea" id="RHEA:56008"/>
        <dbReference type="Rhea" id="RHEA-COMP:14356"/>
        <dbReference type="Rhea" id="RHEA-COMP:14367"/>
        <dbReference type="ChEBI" id="CHEBI:15377"/>
        <dbReference type="ChEBI" id="CHEBI:28563"/>
        <dbReference type="ChEBI" id="CHEBI:59087"/>
        <dbReference type="ChEBI" id="CHEBI:139493"/>
        <dbReference type="EC" id="3.2.1.113"/>
    </reaction>
</comment>
<dbReference type="PRINTS" id="PR00747">
    <property type="entry name" value="GLYHDRLASE47"/>
</dbReference>
<dbReference type="Pfam" id="PF01532">
    <property type="entry name" value="Glyco_hydro_47"/>
    <property type="match status" value="1"/>
</dbReference>
<dbReference type="InterPro" id="IPR001382">
    <property type="entry name" value="Glyco_hydro_47"/>
</dbReference>
<evidence type="ECO:0000256" key="9">
    <source>
        <dbReference type="ARBA" id="ARBA00048605"/>
    </source>
</evidence>
<feature type="active site" evidence="10">
    <location>
        <position position="310"/>
    </location>
</feature>
<evidence type="ECO:0000256" key="4">
    <source>
        <dbReference type="ARBA" id="ARBA00022723"/>
    </source>
</evidence>
<dbReference type="Proteomes" id="UP001174909">
    <property type="component" value="Unassembled WGS sequence"/>
</dbReference>
<comment type="caution">
    <text evidence="14">The sequence shown here is derived from an EMBL/GenBank/DDBJ whole genome shotgun (WGS) entry which is preliminary data.</text>
</comment>
<evidence type="ECO:0000256" key="1">
    <source>
        <dbReference type="ARBA" id="ARBA00001913"/>
    </source>
</evidence>
<dbReference type="PROSITE" id="PS51257">
    <property type="entry name" value="PROKAR_LIPOPROTEIN"/>
    <property type="match status" value="1"/>
</dbReference>
<dbReference type="GO" id="GO:0016020">
    <property type="term" value="C:membrane"/>
    <property type="evidence" value="ECO:0007669"/>
    <property type="project" value="InterPro"/>
</dbReference>
<evidence type="ECO:0000256" key="5">
    <source>
        <dbReference type="ARBA" id="ARBA00022801"/>
    </source>
</evidence>
<dbReference type="InterPro" id="IPR036026">
    <property type="entry name" value="Seven-hairpin_glycosidases"/>
</dbReference>
<dbReference type="GO" id="GO:0005975">
    <property type="term" value="P:carbohydrate metabolic process"/>
    <property type="evidence" value="ECO:0007669"/>
    <property type="project" value="InterPro"/>
</dbReference>
<feature type="active site" description="Proton donor" evidence="10">
    <location>
        <position position="420"/>
    </location>
</feature>
<evidence type="ECO:0000313" key="15">
    <source>
        <dbReference type="Proteomes" id="UP001174909"/>
    </source>
</evidence>
<comment type="similarity">
    <text evidence="3 13">Belongs to the glycosyl hydrolase 47 family.</text>
</comment>
<keyword evidence="6 11" id="KW-0106">Calcium</keyword>
<evidence type="ECO:0000256" key="2">
    <source>
        <dbReference type="ARBA" id="ARBA00004922"/>
    </source>
</evidence>
<dbReference type="PANTHER" id="PTHR11742">
    <property type="entry name" value="MANNOSYL-OLIGOSACCHARIDE ALPHA-1,2-MANNOSIDASE-RELATED"/>
    <property type="match status" value="1"/>
</dbReference>
<comment type="pathway">
    <text evidence="2">Protein modification; protein glycosylation.</text>
</comment>
<evidence type="ECO:0000256" key="10">
    <source>
        <dbReference type="PIRSR" id="PIRSR601382-1"/>
    </source>
</evidence>
<keyword evidence="5 13" id="KW-0378">Hydrolase</keyword>
<sequence>MQRWARAAILAAVVVGCVLLLPFLRPSLQGSNALQAQAVRYDGKDNLAIDGPGPSQHLEAEEPDSRNIENIRGDYRLARGSNGGEQAANSSGLTQRLTERQQAVVEMFRHAWKGYTQFAWGKDELLPLTKEGTTSYGMGLTIIDSLDTLWLMGLTEEFQEARDWVAQSLDIAGNHREVSLFETNIRVLGGLLAAYHLSKDAIFLEKAVELGDRFLPAFKTPTGIPYGTVVLNQDWPKKTAKVACIAELGSLQLEMRDLSHSTGDSKYQTAADRALDVVQSHMTSAIATQEVYIESGVPKPTEMNVGARTDSYYEYLIKQWVQSGKNEEKIREWYERAANAIISKLIKYSRPNHMAFPAKLYSPDRTDFRSSMDHLSCFLPGMLALGYLHGFPKSHLDVARNLTHTCYQLYHQSPSGLSPEEVIFYTHPLSGTDFNSVTPVYMLRPETVESLFVLHRVTRDSVYQEWGWEILQALKKHCQVRSGGYTTLRNVNSPVPKKTNKMESFFLAETLKYLFLLFADDDHLLPLDRWVFNTEAHPLPVWIS</sequence>
<evidence type="ECO:0000256" key="3">
    <source>
        <dbReference type="ARBA" id="ARBA00007658"/>
    </source>
</evidence>
<feature type="active site" description="Proton donor" evidence="10">
    <location>
        <position position="182"/>
    </location>
</feature>
<comment type="catalytic activity">
    <reaction evidence="8">
        <text>N(4)-(alpha-D-Man-(1-&gt;2)-alpha-D-Man-(1-&gt;2)-alpha-D-Man-(1-&gt;3)-[alpha-D-Man-(1-&gt;3)-[alpha-D-Man-(1-&gt;2)-alpha-D-Man-(1-&gt;6)]-alpha-D-Man-(1-&gt;6)]-beta-D-Man-(1-&gt;4)-beta-D-GlcNAc-(1-&gt;4)-beta-D-GlcNAc)-L-asparaginyl-[protein] (N-glucan mannose isomer 8A1,2,3B1,3) + 3 H2O = N(4)-(alpha-D-Man-(1-&gt;3)-[alpha-D-Man-(1-&gt;3)-[alpha-D-Man-(1-&gt;6)]-alpha-D-Man-(1-&gt;6)]-beta-D-Man-(1-&gt;4)-beta-D-GlcNAc-(1-&gt;4)-beta-D-GlcNAc)-L-asparaginyl-[protein] (N-glucan mannose isomer 5A1,2) + 3 beta-D-mannose</text>
        <dbReference type="Rhea" id="RHEA:56028"/>
        <dbReference type="Rhea" id="RHEA-COMP:14358"/>
        <dbReference type="Rhea" id="RHEA-COMP:14367"/>
        <dbReference type="ChEBI" id="CHEBI:15377"/>
        <dbReference type="ChEBI" id="CHEBI:28563"/>
        <dbReference type="ChEBI" id="CHEBI:59087"/>
        <dbReference type="ChEBI" id="CHEBI:60628"/>
        <dbReference type="EC" id="3.2.1.113"/>
    </reaction>
</comment>
<gene>
    <name evidence="14" type="ORF">GBAR_LOCUS21756</name>
</gene>
<dbReference type="PANTHER" id="PTHR11742:SF55">
    <property type="entry name" value="ENDOPLASMIC RETICULUM MANNOSYL-OLIGOSACCHARIDE 1,2-ALPHA-MANNOSIDASE"/>
    <property type="match status" value="1"/>
</dbReference>
<evidence type="ECO:0000256" key="13">
    <source>
        <dbReference type="RuleBase" id="RU361193"/>
    </source>
</evidence>
<dbReference type="GO" id="GO:0004571">
    <property type="term" value="F:mannosyl-oligosaccharide 1,2-alpha-mannosidase activity"/>
    <property type="evidence" value="ECO:0007669"/>
    <property type="project" value="UniProtKB-EC"/>
</dbReference>
<evidence type="ECO:0000313" key="14">
    <source>
        <dbReference type="EMBL" id="CAI8039134.1"/>
    </source>
</evidence>
<feature type="binding site" evidence="11">
    <location>
        <position position="534"/>
    </location>
    <ligand>
        <name>Ca(2+)</name>
        <dbReference type="ChEBI" id="CHEBI:29108"/>
    </ligand>
</feature>
<keyword evidence="4 11" id="KW-0479">Metal-binding</keyword>
<dbReference type="GO" id="GO:0005783">
    <property type="term" value="C:endoplasmic reticulum"/>
    <property type="evidence" value="ECO:0007669"/>
    <property type="project" value="TreeGrafter"/>
</dbReference>
<feature type="active site" evidence="10">
    <location>
        <position position="446"/>
    </location>
</feature>